<evidence type="ECO:0000313" key="2">
    <source>
        <dbReference type="Proteomes" id="UP001291999"/>
    </source>
</evidence>
<dbReference type="RefSeq" id="WP_322423237.1">
    <property type="nucleotide sequence ID" value="NZ_JAXQPW010000001.1"/>
</dbReference>
<protein>
    <submittedName>
        <fullName evidence="1">DUF4012 domain-containing protein</fullName>
    </submittedName>
</protein>
<organism evidence="1 2">
    <name type="scientific">Nocardioides renjunii</name>
    <dbReference type="NCBI Taxonomy" id="3095075"/>
    <lineage>
        <taxon>Bacteria</taxon>
        <taxon>Bacillati</taxon>
        <taxon>Actinomycetota</taxon>
        <taxon>Actinomycetes</taxon>
        <taxon>Propionibacteriales</taxon>
        <taxon>Nocardioidaceae</taxon>
        <taxon>Nocardioides</taxon>
    </lineage>
</organism>
<name>A0ABU5K7K5_9ACTN</name>
<dbReference type="Pfam" id="PF13196">
    <property type="entry name" value="DUF4012"/>
    <property type="match status" value="1"/>
</dbReference>
<evidence type="ECO:0000313" key="1">
    <source>
        <dbReference type="EMBL" id="MDZ5660818.1"/>
    </source>
</evidence>
<dbReference type="Proteomes" id="UP001291999">
    <property type="component" value="Unassembled WGS sequence"/>
</dbReference>
<reference evidence="1 2" key="1">
    <citation type="submission" date="2023-11" db="EMBL/GenBank/DDBJ databases">
        <title>Novel species in genus Nocardioides.</title>
        <authorList>
            <person name="Zhou H."/>
        </authorList>
    </citation>
    <scope>NUCLEOTIDE SEQUENCE [LARGE SCALE GENOMIC DNA]</scope>
    <source>
        <strain evidence="1 2">S-58</strain>
    </source>
</reference>
<proteinExistence type="predicted"/>
<keyword evidence="2" id="KW-1185">Reference proteome</keyword>
<comment type="caution">
    <text evidence="1">The sequence shown here is derived from an EMBL/GenBank/DDBJ whole genome shotgun (WGS) entry which is preliminary data.</text>
</comment>
<gene>
    <name evidence="1" type="ORF">SFC79_03490</name>
</gene>
<dbReference type="EMBL" id="JAXQPW010000001">
    <property type="protein sequence ID" value="MDZ5660818.1"/>
    <property type="molecule type" value="Genomic_DNA"/>
</dbReference>
<accession>A0ABU5K7K5</accession>
<sequence>MPSSRRTSTRRRVRPSTVVGGLLLLLVGLALLAIPFLKAPGHAEGARTDLEAARTSLAAGDVAAAEASVQSARRHADQVQDAMQGVGGDIWSLVPVVGRPVGDVRHLGNALDHLTTAAEVAVATWPAVNGKDATLFGERSVDVPTLEKVVGAVDEASVHLDAAQLELGEVGDSALGVGTRLAEARDEAATTVAPLASGARRAKPLADVLPRLFGAEGDQTFLLALLNPSEQRFSGGAALTLAPMNVSDGRLEMGKARDTSDPDLYRVGRWEKVEGNPFHDGKLRLSTSTFAPDWSVSGETLLRGWERRTGQEVDGLVAVDVVALADMLRITGPVEAPTYGRLDASNFTQKMVGDYDAFPDNEARHDLNRAIVPVFAERLFEPGNGIEKIESLRDSARGRHFAMWMRDPDLQAAVAEVGLSGDLSDTSHDYLAVFNQNTNASKADYWQRRSVSSRVVLREDGSARVRLTISVHNDSPPYAQAFADPRRGTYATRWNGMTLGVFLPQGAEVTSATAAGKPQGTDVFDYFGRPYKLLRLVLPPGETREAVLEYDVPAAADAPGDGTLTYRLDATPQGMVVPQSLAVSVQWPEGYDVDDLPEGWTRAGRGRASYEVPALVEQPRFSITGSAASS</sequence>
<dbReference type="InterPro" id="IPR025101">
    <property type="entry name" value="DUF4012"/>
</dbReference>